<dbReference type="SMART" id="SM00422">
    <property type="entry name" value="HTH_MERR"/>
    <property type="match status" value="1"/>
</dbReference>
<feature type="domain" description="B12-binding" evidence="2">
    <location>
        <begin position="196"/>
        <end position="316"/>
    </location>
</feature>
<dbReference type="PROSITE" id="PS51332">
    <property type="entry name" value="B12_BINDING"/>
    <property type="match status" value="1"/>
</dbReference>
<dbReference type="GO" id="GO:0046872">
    <property type="term" value="F:metal ion binding"/>
    <property type="evidence" value="ECO:0007669"/>
    <property type="project" value="InterPro"/>
</dbReference>
<dbReference type="Gene3D" id="3.40.50.280">
    <property type="entry name" value="Cobalamin-binding domain"/>
    <property type="match status" value="1"/>
</dbReference>
<dbReference type="GO" id="GO:0003677">
    <property type="term" value="F:DNA binding"/>
    <property type="evidence" value="ECO:0007669"/>
    <property type="project" value="InterPro"/>
</dbReference>
<dbReference type="Gene3D" id="1.10.1240.10">
    <property type="entry name" value="Methionine synthase domain"/>
    <property type="match status" value="1"/>
</dbReference>
<dbReference type="InterPro" id="IPR000551">
    <property type="entry name" value="MerR-type_HTH_dom"/>
</dbReference>
<dbReference type="InterPro" id="IPR036594">
    <property type="entry name" value="Meth_synthase_dom"/>
</dbReference>
<dbReference type="GO" id="GO:0031419">
    <property type="term" value="F:cobalamin binding"/>
    <property type="evidence" value="ECO:0007669"/>
    <property type="project" value="InterPro"/>
</dbReference>
<keyword evidence="4" id="KW-1185">Reference proteome</keyword>
<sequence length="316" mass="33577">MARAYPGYCHAARVCLRFVEDGQRGRREADDIYTVKQASQLTGIPEATLRMWERRYRIVFPHRSASGFRLYDDGQLDRLREMAAQVNGGVPASRAAQAILDAAASWPRPEAGGHTGDDLVAAAATLDPLTLDNVIGRAFARADFDEVATGWLQPQITALGDAWADGRLTVAQEHFASAGLMRAIGAVFDAAPPASGAAVLVGLPPRERHELALYAFAACLRRRGVNVIYLGADVPATDWVSAAVESHARAAVIGVSARRAGPKAQEVADQLGALTPPVSVWAGGSHRDLVEGVHQLPDPVSEAAAVLHLSLTTGRA</sequence>
<dbReference type="OrthoDB" id="9800334at2"/>
<reference evidence="3 4" key="1">
    <citation type="journal article" date="2016" name="Int. J. Syst. Evol. Microbiol.">
        <title>Tessaracoccus flavus sp. nov., isolated from the drainage system of a lindane-producing factory.</title>
        <authorList>
            <person name="Kumari R."/>
            <person name="Singh P."/>
            <person name="Schumann P."/>
            <person name="Lal R."/>
        </authorList>
    </citation>
    <scope>NUCLEOTIDE SEQUENCE [LARGE SCALE GENOMIC DNA]</scope>
    <source>
        <strain evidence="3 4">RP1T</strain>
    </source>
</reference>
<proteinExistence type="predicted"/>
<dbReference type="AlphaFoldDB" id="A0A1Q2CHP8"/>
<dbReference type="InterPro" id="IPR006158">
    <property type="entry name" value="Cobalamin-bd"/>
</dbReference>
<dbReference type="EMBL" id="CP019605">
    <property type="protein sequence ID" value="AQP45648.1"/>
    <property type="molecule type" value="Genomic_DNA"/>
</dbReference>
<evidence type="ECO:0008006" key="5">
    <source>
        <dbReference type="Google" id="ProtNLM"/>
    </source>
</evidence>
<name>A0A1Q2CHP8_9ACTN</name>
<dbReference type="InterPro" id="IPR036724">
    <property type="entry name" value="Cobalamin-bd_sf"/>
</dbReference>
<dbReference type="SUPFAM" id="SSF52242">
    <property type="entry name" value="Cobalamin (vitamin B12)-binding domain"/>
    <property type="match status" value="1"/>
</dbReference>
<dbReference type="SUPFAM" id="SSF46955">
    <property type="entry name" value="Putative DNA-binding domain"/>
    <property type="match status" value="1"/>
</dbReference>
<protein>
    <recommendedName>
        <fullName evidence="5">B12 binding domain-containing protein</fullName>
    </recommendedName>
</protein>
<dbReference type="KEGG" id="tfl:RPIT_13205"/>
<dbReference type="InterPro" id="IPR003759">
    <property type="entry name" value="Cbl-bd_cap"/>
</dbReference>
<feature type="domain" description="HTH merR-type" evidence="1">
    <location>
        <begin position="32"/>
        <end position="101"/>
    </location>
</feature>
<evidence type="ECO:0000259" key="2">
    <source>
        <dbReference type="PROSITE" id="PS51332"/>
    </source>
</evidence>
<dbReference type="Pfam" id="PF02607">
    <property type="entry name" value="B12-binding_2"/>
    <property type="match status" value="1"/>
</dbReference>
<gene>
    <name evidence="3" type="ORF">RPIT_13205</name>
</gene>
<dbReference type="STRING" id="1610493.RPIT_13205"/>
<dbReference type="GO" id="GO:0006355">
    <property type="term" value="P:regulation of DNA-templated transcription"/>
    <property type="evidence" value="ECO:0007669"/>
    <property type="project" value="InterPro"/>
</dbReference>
<dbReference type="RefSeq" id="WP_077343856.1">
    <property type="nucleotide sequence ID" value="NZ_FNPU01000004.1"/>
</dbReference>
<dbReference type="InterPro" id="IPR009061">
    <property type="entry name" value="DNA-bd_dom_put_sf"/>
</dbReference>
<evidence type="ECO:0000313" key="3">
    <source>
        <dbReference type="EMBL" id="AQP45648.1"/>
    </source>
</evidence>
<dbReference type="PROSITE" id="PS50937">
    <property type="entry name" value="HTH_MERR_2"/>
    <property type="match status" value="1"/>
</dbReference>
<dbReference type="Gene3D" id="1.10.1660.10">
    <property type="match status" value="1"/>
</dbReference>
<evidence type="ECO:0000259" key="1">
    <source>
        <dbReference type="PROSITE" id="PS50937"/>
    </source>
</evidence>
<dbReference type="Proteomes" id="UP000188324">
    <property type="component" value="Chromosome"/>
</dbReference>
<evidence type="ECO:0000313" key="4">
    <source>
        <dbReference type="Proteomes" id="UP000188324"/>
    </source>
</evidence>
<organism evidence="3 4">
    <name type="scientific">Tessaracoccus flavus</name>
    <dbReference type="NCBI Taxonomy" id="1610493"/>
    <lineage>
        <taxon>Bacteria</taxon>
        <taxon>Bacillati</taxon>
        <taxon>Actinomycetota</taxon>
        <taxon>Actinomycetes</taxon>
        <taxon>Propionibacteriales</taxon>
        <taxon>Propionibacteriaceae</taxon>
        <taxon>Tessaracoccus</taxon>
    </lineage>
</organism>
<accession>A0A1Q2CHP8</accession>
<dbReference type="Pfam" id="PF13411">
    <property type="entry name" value="MerR_1"/>
    <property type="match status" value="1"/>
</dbReference>
<dbReference type="Pfam" id="PF02310">
    <property type="entry name" value="B12-binding"/>
    <property type="match status" value="1"/>
</dbReference>